<evidence type="ECO:0000313" key="1">
    <source>
        <dbReference type="EMBL" id="GIY73926.1"/>
    </source>
</evidence>
<keyword evidence="2" id="KW-1185">Reference proteome</keyword>
<accession>A0AAV4VTZ1</accession>
<comment type="caution">
    <text evidence="1">The sequence shown here is derived from an EMBL/GenBank/DDBJ whole genome shotgun (WGS) entry which is preliminary data.</text>
</comment>
<dbReference type="Proteomes" id="UP001054837">
    <property type="component" value="Unassembled WGS sequence"/>
</dbReference>
<dbReference type="EMBL" id="BPLQ01013667">
    <property type="protein sequence ID" value="GIY73926.1"/>
    <property type="molecule type" value="Genomic_DNA"/>
</dbReference>
<name>A0AAV4VTZ1_9ARAC</name>
<proteinExistence type="predicted"/>
<protein>
    <submittedName>
        <fullName evidence="1">Uncharacterized protein</fullName>
    </submittedName>
</protein>
<gene>
    <name evidence="1" type="ORF">CDAR_280931</name>
</gene>
<organism evidence="1 2">
    <name type="scientific">Caerostris darwini</name>
    <dbReference type="NCBI Taxonomy" id="1538125"/>
    <lineage>
        <taxon>Eukaryota</taxon>
        <taxon>Metazoa</taxon>
        <taxon>Ecdysozoa</taxon>
        <taxon>Arthropoda</taxon>
        <taxon>Chelicerata</taxon>
        <taxon>Arachnida</taxon>
        <taxon>Araneae</taxon>
        <taxon>Araneomorphae</taxon>
        <taxon>Entelegynae</taxon>
        <taxon>Araneoidea</taxon>
        <taxon>Araneidae</taxon>
        <taxon>Caerostris</taxon>
    </lineage>
</organism>
<sequence>MSTFYVIYMFQTLDSFFCNYNDKRDSRSGQAKQLAYWRVNNTDIGLMYAKIFPKHLCILSKKSQKISTGNRIIDARHLTYVVIVSIKTPCI</sequence>
<reference evidence="1 2" key="1">
    <citation type="submission" date="2021-06" db="EMBL/GenBank/DDBJ databases">
        <title>Caerostris darwini draft genome.</title>
        <authorList>
            <person name="Kono N."/>
            <person name="Arakawa K."/>
        </authorList>
    </citation>
    <scope>NUCLEOTIDE SEQUENCE [LARGE SCALE GENOMIC DNA]</scope>
</reference>
<evidence type="ECO:0000313" key="2">
    <source>
        <dbReference type="Proteomes" id="UP001054837"/>
    </source>
</evidence>
<dbReference type="AlphaFoldDB" id="A0AAV4VTZ1"/>